<dbReference type="Proteomes" id="UP000249260">
    <property type="component" value="Unassembled WGS sequence"/>
</dbReference>
<evidence type="ECO:0000256" key="1">
    <source>
        <dbReference type="SAM" id="Phobius"/>
    </source>
</evidence>
<dbReference type="AlphaFoldDB" id="A0A328TZP9"/>
<keyword evidence="3" id="KW-1185">Reference proteome</keyword>
<keyword evidence="1" id="KW-1133">Transmembrane helix</keyword>
<dbReference type="OrthoDB" id="2440830at2"/>
<sequence>MWAIAGVIVISGLCAAIEMPSLKGQKKEQWVFWLLLVLGAGLGIAFALKVPIPNPLDLIAFLFKPIGYWLHNALQPSQ</sequence>
<name>A0A328TZP9_9BACL</name>
<comment type="caution">
    <text evidence="2">The sequence shown here is derived from an EMBL/GenBank/DDBJ whole genome shotgun (WGS) entry which is preliminary data.</text>
</comment>
<keyword evidence="1" id="KW-0812">Transmembrane</keyword>
<accession>A0A328TZP9</accession>
<keyword evidence="1" id="KW-0472">Membrane</keyword>
<gene>
    <name evidence="2" type="ORF">DL346_10400</name>
</gene>
<proteinExistence type="predicted"/>
<organism evidence="2 3">
    <name type="scientific">Paenibacillus montanisoli</name>
    <dbReference type="NCBI Taxonomy" id="2081970"/>
    <lineage>
        <taxon>Bacteria</taxon>
        <taxon>Bacillati</taxon>
        <taxon>Bacillota</taxon>
        <taxon>Bacilli</taxon>
        <taxon>Bacillales</taxon>
        <taxon>Paenibacillaceae</taxon>
        <taxon>Paenibacillus</taxon>
    </lineage>
</organism>
<reference evidence="2 3" key="1">
    <citation type="submission" date="2018-06" db="EMBL/GenBank/DDBJ databases">
        <title>Paenibacillus montanisoli sp. nov., isolated from mountain area soil.</title>
        <authorList>
            <person name="Wu M."/>
        </authorList>
    </citation>
    <scope>NUCLEOTIDE SEQUENCE [LARGE SCALE GENOMIC DNA]</scope>
    <source>
        <strain evidence="2 3">RA17</strain>
    </source>
</reference>
<dbReference type="EMBL" id="QLUW01000002">
    <property type="protein sequence ID" value="RAP75840.1"/>
    <property type="molecule type" value="Genomic_DNA"/>
</dbReference>
<protein>
    <submittedName>
        <fullName evidence="2">Uncharacterized protein</fullName>
    </submittedName>
</protein>
<evidence type="ECO:0000313" key="2">
    <source>
        <dbReference type="EMBL" id="RAP75840.1"/>
    </source>
</evidence>
<feature type="transmembrane region" description="Helical" evidence="1">
    <location>
        <begin position="30"/>
        <end position="48"/>
    </location>
</feature>
<dbReference type="RefSeq" id="WP_112882065.1">
    <property type="nucleotide sequence ID" value="NZ_QLUW01000002.1"/>
</dbReference>
<evidence type="ECO:0000313" key="3">
    <source>
        <dbReference type="Proteomes" id="UP000249260"/>
    </source>
</evidence>